<evidence type="ECO:0000313" key="2">
    <source>
        <dbReference type="EMBL" id="KAJ5512376.1"/>
    </source>
</evidence>
<accession>A0A9X0C809</accession>
<keyword evidence="3" id="KW-1185">Reference proteome</keyword>
<name>A0A9X0C809_9EURO</name>
<protein>
    <recommendedName>
        <fullName evidence="1">BRCT domain-containing protein</fullName>
    </recommendedName>
</protein>
<proteinExistence type="predicted"/>
<dbReference type="AlphaFoldDB" id="A0A9X0C809"/>
<dbReference type="Pfam" id="PF00533">
    <property type="entry name" value="BRCT"/>
    <property type="match status" value="1"/>
</dbReference>
<reference evidence="2" key="2">
    <citation type="journal article" date="2023" name="IMA Fungus">
        <title>Comparative genomic study of the Penicillium genus elucidates a diverse pangenome and 15 lateral gene transfer events.</title>
        <authorList>
            <person name="Petersen C."/>
            <person name="Sorensen T."/>
            <person name="Nielsen M.R."/>
            <person name="Sondergaard T.E."/>
            <person name="Sorensen J.L."/>
            <person name="Fitzpatrick D.A."/>
            <person name="Frisvad J.C."/>
            <person name="Nielsen K.L."/>
        </authorList>
    </citation>
    <scope>NUCLEOTIDE SEQUENCE</scope>
    <source>
        <strain evidence="2">IBT 29495</strain>
    </source>
</reference>
<dbReference type="OrthoDB" id="2017365at2759"/>
<feature type="domain" description="BRCT" evidence="1">
    <location>
        <begin position="9"/>
        <end position="87"/>
    </location>
</feature>
<dbReference type="Gene3D" id="3.40.50.10190">
    <property type="entry name" value="BRCT domain"/>
    <property type="match status" value="1"/>
</dbReference>
<organism evidence="2 3">
    <name type="scientific">Penicillium fimorum</name>
    <dbReference type="NCBI Taxonomy" id="1882269"/>
    <lineage>
        <taxon>Eukaryota</taxon>
        <taxon>Fungi</taxon>
        <taxon>Dikarya</taxon>
        <taxon>Ascomycota</taxon>
        <taxon>Pezizomycotina</taxon>
        <taxon>Eurotiomycetes</taxon>
        <taxon>Eurotiomycetidae</taxon>
        <taxon>Eurotiales</taxon>
        <taxon>Aspergillaceae</taxon>
        <taxon>Penicillium</taxon>
    </lineage>
</organism>
<dbReference type="InterPro" id="IPR001357">
    <property type="entry name" value="BRCT_dom"/>
</dbReference>
<dbReference type="EMBL" id="JAPWDS010000002">
    <property type="protein sequence ID" value="KAJ5512376.1"/>
    <property type="molecule type" value="Genomic_DNA"/>
</dbReference>
<dbReference type="InterPro" id="IPR036420">
    <property type="entry name" value="BRCT_dom_sf"/>
</dbReference>
<evidence type="ECO:0000313" key="3">
    <source>
        <dbReference type="Proteomes" id="UP001149954"/>
    </source>
</evidence>
<reference evidence="2" key="1">
    <citation type="submission" date="2022-12" db="EMBL/GenBank/DDBJ databases">
        <authorList>
            <person name="Petersen C."/>
        </authorList>
    </citation>
    <scope>NUCLEOTIDE SEQUENCE</scope>
    <source>
        <strain evidence="2">IBT 29495</strain>
    </source>
</reference>
<gene>
    <name evidence="2" type="ORF">N7463_001928</name>
</gene>
<dbReference type="Proteomes" id="UP001149954">
    <property type="component" value="Unassembled WGS sequence"/>
</dbReference>
<comment type="caution">
    <text evidence="2">The sequence shown here is derived from an EMBL/GenBank/DDBJ whole genome shotgun (WGS) entry which is preliminary data.</text>
</comment>
<dbReference type="SUPFAM" id="SSF52113">
    <property type="entry name" value="BRCT domain"/>
    <property type="match status" value="1"/>
</dbReference>
<sequence>MASNEPRGKLTDDMKGLVIGASGIIPGYQHGQIKRLVERCGAKFAAVNINECTHLVTTENYLKRNSKKSWYHQVSHPLVKTIVHKSWRDAGYIHPDFKGSKVPDVHVGTTTVSYNLSLYHSEYVAKSPAQIRQRYMFHVKIV</sequence>
<evidence type="ECO:0000259" key="1">
    <source>
        <dbReference type="PROSITE" id="PS50172"/>
    </source>
</evidence>
<dbReference type="PROSITE" id="PS50172">
    <property type="entry name" value="BRCT"/>
    <property type="match status" value="1"/>
</dbReference>